<keyword evidence="1" id="KW-0732">Signal</keyword>
<evidence type="ECO:0000313" key="2">
    <source>
        <dbReference type="EMBL" id="EGF91160.1"/>
    </source>
</evidence>
<organism evidence="2 3">
    <name type="scientific">Asticcacaulis biprosthecium C19</name>
    <dbReference type="NCBI Taxonomy" id="715226"/>
    <lineage>
        <taxon>Bacteria</taxon>
        <taxon>Pseudomonadati</taxon>
        <taxon>Pseudomonadota</taxon>
        <taxon>Alphaproteobacteria</taxon>
        <taxon>Caulobacterales</taxon>
        <taxon>Caulobacteraceae</taxon>
        <taxon>Asticcacaulis</taxon>
    </lineage>
</organism>
<dbReference type="EMBL" id="GL883078">
    <property type="protein sequence ID" value="EGF91160.1"/>
    <property type="molecule type" value="Genomic_DNA"/>
</dbReference>
<feature type="chain" id="PRO_5003316724" evidence="1">
    <location>
        <begin position="21"/>
        <end position="148"/>
    </location>
</feature>
<gene>
    <name evidence="2" type="ORF">ABI_25740</name>
</gene>
<reference evidence="3" key="1">
    <citation type="submission" date="2011-03" db="EMBL/GenBank/DDBJ databases">
        <title>Draft genome sequence of Brevundimonas diminuta.</title>
        <authorList>
            <person name="Brown P.J.B."/>
            <person name="Buechlein A."/>
            <person name="Hemmerich C."/>
            <person name="Brun Y.V."/>
        </authorList>
    </citation>
    <scope>NUCLEOTIDE SEQUENCE [LARGE SCALE GENOMIC DNA]</scope>
    <source>
        <strain evidence="3">C19</strain>
    </source>
</reference>
<dbReference type="STRING" id="715226.ABI_25740"/>
<protein>
    <submittedName>
        <fullName evidence="2">Uncharacterized protein</fullName>
    </submittedName>
</protein>
<accession>F4QPA2</accession>
<dbReference type="RefSeq" id="WP_006273352.1">
    <property type="nucleotide sequence ID" value="NZ_GL883078.1"/>
</dbReference>
<evidence type="ECO:0000256" key="1">
    <source>
        <dbReference type="SAM" id="SignalP"/>
    </source>
</evidence>
<proteinExistence type="predicted"/>
<dbReference type="AlphaFoldDB" id="F4QPA2"/>
<feature type="signal peptide" evidence="1">
    <location>
        <begin position="1"/>
        <end position="20"/>
    </location>
</feature>
<sequence>MRKLILMTTALLLLPVIASAATFTIDEIIPGEGHEGDCYLRLWRENAKAVDDSGPPSILENSGDGAYFKIDGKVSYLSSIKHAYKDKEIYELYVDTRRGIQVEQKITITRKDLHPDGDTLHLKGTLRVDYKGQSQVLEVGGEDICYSG</sequence>
<keyword evidence="3" id="KW-1185">Reference proteome</keyword>
<evidence type="ECO:0000313" key="3">
    <source>
        <dbReference type="Proteomes" id="UP000006512"/>
    </source>
</evidence>
<dbReference type="HOGENOM" id="CLU_1755090_0_0_5"/>
<dbReference type="Proteomes" id="UP000006512">
    <property type="component" value="Unassembled WGS sequence"/>
</dbReference>
<dbReference type="OrthoDB" id="7172975at2"/>
<name>F4QPA2_9CAUL</name>